<accession>R9S575</accession>
<evidence type="ECO:0000256" key="1">
    <source>
        <dbReference type="ARBA" id="ARBA00023012"/>
    </source>
</evidence>
<dbReference type="PROSITE" id="PS50930">
    <property type="entry name" value="HTH_LYTTR"/>
    <property type="match status" value="1"/>
</dbReference>
<proteinExistence type="predicted"/>
<dbReference type="SMART" id="SM00850">
    <property type="entry name" value="LytTR"/>
    <property type="match status" value="1"/>
</dbReference>
<dbReference type="InterPro" id="IPR046947">
    <property type="entry name" value="LytR-like"/>
</dbReference>
<dbReference type="eggNOG" id="COG3279">
    <property type="taxonomic scope" value="Bacteria"/>
</dbReference>
<dbReference type="Gene3D" id="2.40.50.1020">
    <property type="entry name" value="LytTr DNA-binding domain"/>
    <property type="match status" value="1"/>
</dbReference>
<dbReference type="GO" id="GO:0003677">
    <property type="term" value="F:DNA binding"/>
    <property type="evidence" value="ECO:0007669"/>
    <property type="project" value="InterPro"/>
</dbReference>
<feature type="transmembrane region" description="Helical" evidence="2">
    <location>
        <begin position="73"/>
        <end position="92"/>
    </location>
</feature>
<dbReference type="AlphaFoldDB" id="R9S575"/>
<dbReference type="PANTHER" id="PTHR37299">
    <property type="entry name" value="TRANSCRIPTIONAL REGULATOR-RELATED"/>
    <property type="match status" value="1"/>
</dbReference>
<reference evidence="4 5" key="1">
    <citation type="journal article" date="2013" name="Genome Announc.">
        <title>Complete genome sequence of Simiduia agarivorans SA1(T), a marine bacterium able to degrade a variety of polysaccharides.</title>
        <authorList>
            <person name="Lin S.Y."/>
            <person name="Shieh W.Y."/>
            <person name="Chen J.S."/>
            <person name="Tang S.L."/>
        </authorList>
    </citation>
    <scope>NUCLEOTIDE SEQUENCE [LARGE SCALE GENOMIC DNA]</scope>
    <source>
        <strain evidence="5">DSM 21679 / JCM 13881 / BCRC 17597 / SA1</strain>
    </source>
</reference>
<keyword evidence="1" id="KW-0902">Two-component regulatory system</keyword>
<dbReference type="EMBL" id="CP003746">
    <property type="protein sequence ID" value="AGN11375.1"/>
    <property type="molecule type" value="Genomic_DNA"/>
</dbReference>
<evidence type="ECO:0000259" key="3">
    <source>
        <dbReference type="PROSITE" id="PS50930"/>
    </source>
</evidence>
<keyword evidence="2" id="KW-0472">Membrane</keyword>
<dbReference type="RefSeq" id="WP_016389666.1">
    <property type="nucleotide sequence ID" value="NC_018868.3"/>
</dbReference>
<sequence>MHRATKQGQMPERAWPVTNRVLPGTNAMTFDDYQRRPRVWQSLFWCVLVGLVILVNATTQLMEWQRAGTQLPVWAPFLWEVSSALAWTLLIYPMHRFDRRFPLQWGRLRRHGIYHLLFSLPVSLFHVGVMFGLRFLVYGLLEQDYNPGDWGWVLVYEYRKDILVYLLILSVFYTHDFVVSRLAGEAAFVQEGEEATPDRLSDRVLVKKFGREFVVQLQSVQWLAANGNYVNLHVGERVYPLRATMAQMEQRLEPMGFMRVHRSAIVNLRAIASLEPLENGEALIHLTEGQQVKCSRNYRDGLKERLR</sequence>
<feature type="transmembrane region" description="Helical" evidence="2">
    <location>
        <begin position="162"/>
        <end position="179"/>
    </location>
</feature>
<dbReference type="InterPro" id="IPR007492">
    <property type="entry name" value="LytTR_DNA-bd_dom"/>
</dbReference>
<dbReference type="Pfam" id="PF04397">
    <property type="entry name" value="LytTR"/>
    <property type="match status" value="1"/>
</dbReference>
<keyword evidence="2" id="KW-0812">Transmembrane</keyword>
<protein>
    <submittedName>
        <fullName evidence="4">AlgR/AgrA/LytR family regulatory protein RpfD</fullName>
    </submittedName>
</protein>
<feature type="domain" description="HTH LytTR-type" evidence="3">
    <location>
        <begin position="204"/>
        <end position="307"/>
    </location>
</feature>
<dbReference type="PIRSF" id="PIRSF031767">
    <property type="entry name" value="MHYE_LytTR"/>
    <property type="match status" value="1"/>
</dbReference>
<dbReference type="KEGG" id="saga:M5M_15257"/>
<evidence type="ECO:0000313" key="4">
    <source>
        <dbReference type="EMBL" id="AGN11375.1"/>
    </source>
</evidence>
<gene>
    <name evidence="4" type="ordered locus">M5M_15257</name>
</gene>
<keyword evidence="5" id="KW-1185">Reference proteome</keyword>
<evidence type="ECO:0000256" key="2">
    <source>
        <dbReference type="SAM" id="Phobius"/>
    </source>
</evidence>
<dbReference type="STRING" id="1117647.M5M_15257"/>
<organism evidence="4 5">
    <name type="scientific">Simiduia agarivorans (strain DSM 21679 / JCM 13881 / BCRC 17597 / SA1)</name>
    <dbReference type="NCBI Taxonomy" id="1117647"/>
    <lineage>
        <taxon>Bacteria</taxon>
        <taxon>Pseudomonadati</taxon>
        <taxon>Pseudomonadota</taxon>
        <taxon>Gammaproteobacteria</taxon>
        <taxon>Cellvibrionales</taxon>
        <taxon>Cellvibrionaceae</taxon>
        <taxon>Simiduia</taxon>
    </lineage>
</organism>
<name>R9S575_SIMAS</name>
<keyword evidence="2" id="KW-1133">Transmembrane helix</keyword>
<dbReference type="Proteomes" id="UP000000466">
    <property type="component" value="Chromosome"/>
</dbReference>
<dbReference type="InterPro" id="IPR012379">
    <property type="entry name" value="LytTR_MHYE"/>
</dbReference>
<feature type="transmembrane region" description="Helical" evidence="2">
    <location>
        <begin position="113"/>
        <end position="137"/>
    </location>
</feature>
<dbReference type="OrthoDB" id="9781059at2"/>
<dbReference type="PANTHER" id="PTHR37299:SF1">
    <property type="entry name" value="STAGE 0 SPORULATION PROTEIN A HOMOLOG"/>
    <property type="match status" value="1"/>
</dbReference>
<dbReference type="HOGENOM" id="CLU_065817_0_0_6"/>
<evidence type="ECO:0000313" key="5">
    <source>
        <dbReference type="Proteomes" id="UP000000466"/>
    </source>
</evidence>
<dbReference type="GO" id="GO:0000156">
    <property type="term" value="F:phosphorelay response regulator activity"/>
    <property type="evidence" value="ECO:0007669"/>
    <property type="project" value="InterPro"/>
</dbReference>
<feature type="transmembrane region" description="Helical" evidence="2">
    <location>
        <begin position="43"/>
        <end position="61"/>
    </location>
</feature>